<organism evidence="2 3">
    <name type="scientific">Chloebia gouldiae</name>
    <name type="common">Gouldian finch</name>
    <name type="synonym">Erythrura gouldiae</name>
    <dbReference type="NCBI Taxonomy" id="44316"/>
    <lineage>
        <taxon>Eukaryota</taxon>
        <taxon>Metazoa</taxon>
        <taxon>Chordata</taxon>
        <taxon>Craniata</taxon>
        <taxon>Vertebrata</taxon>
        <taxon>Euteleostomi</taxon>
        <taxon>Archelosauria</taxon>
        <taxon>Archosauria</taxon>
        <taxon>Dinosauria</taxon>
        <taxon>Saurischia</taxon>
        <taxon>Theropoda</taxon>
        <taxon>Coelurosauria</taxon>
        <taxon>Aves</taxon>
        <taxon>Neognathae</taxon>
        <taxon>Neoaves</taxon>
        <taxon>Telluraves</taxon>
        <taxon>Australaves</taxon>
        <taxon>Passeriformes</taxon>
        <taxon>Passeroidea</taxon>
        <taxon>Passeridae</taxon>
        <taxon>Chloebia</taxon>
    </lineage>
</organism>
<dbReference type="EMBL" id="QUSF01000005">
    <property type="protein sequence ID" value="RLW09222.1"/>
    <property type="molecule type" value="Genomic_DNA"/>
</dbReference>
<dbReference type="Proteomes" id="UP000276834">
    <property type="component" value="Unassembled WGS sequence"/>
</dbReference>
<sequence length="102" mass="11265">APTAAAPGHGDSPLRAPHLRVWVRPRVRPWGRAPLEVLLQSPRSTQGRLTRGTAGARLTQRSRGSRELAICKRFRSESLRDEARLLKGAQGARRERAGGARR</sequence>
<evidence type="ECO:0000313" key="3">
    <source>
        <dbReference type="Proteomes" id="UP000276834"/>
    </source>
</evidence>
<name>A0A3L8SV80_CHLGU</name>
<gene>
    <name evidence="2" type="ORF">DV515_00002939</name>
</gene>
<feature type="non-terminal residue" evidence="2">
    <location>
        <position position="1"/>
    </location>
</feature>
<keyword evidence="3" id="KW-1185">Reference proteome</keyword>
<dbReference type="AlphaFoldDB" id="A0A3L8SV80"/>
<comment type="caution">
    <text evidence="2">The sequence shown here is derived from an EMBL/GenBank/DDBJ whole genome shotgun (WGS) entry which is preliminary data.</text>
</comment>
<feature type="region of interest" description="Disordered" evidence="1">
    <location>
        <begin position="41"/>
        <end position="62"/>
    </location>
</feature>
<evidence type="ECO:0000313" key="2">
    <source>
        <dbReference type="EMBL" id="RLW09222.1"/>
    </source>
</evidence>
<proteinExistence type="predicted"/>
<evidence type="ECO:0000256" key="1">
    <source>
        <dbReference type="SAM" id="MobiDB-lite"/>
    </source>
</evidence>
<reference evidence="2 3" key="1">
    <citation type="journal article" date="2018" name="Proc. R. Soc. B">
        <title>A non-coding region near Follistatin controls head colour polymorphism in the Gouldian finch.</title>
        <authorList>
            <person name="Toomey M.B."/>
            <person name="Marques C.I."/>
            <person name="Andrade P."/>
            <person name="Araujo P.M."/>
            <person name="Sabatino S."/>
            <person name="Gazda M.A."/>
            <person name="Afonso S."/>
            <person name="Lopes R.J."/>
            <person name="Corbo J.C."/>
            <person name="Carneiro M."/>
        </authorList>
    </citation>
    <scope>NUCLEOTIDE SEQUENCE [LARGE SCALE GENOMIC DNA]</scope>
    <source>
        <strain evidence="2">Red01</strain>
        <tissue evidence="2">Muscle</tissue>
    </source>
</reference>
<accession>A0A3L8SV80</accession>
<protein>
    <submittedName>
        <fullName evidence="2">Uncharacterized protein</fullName>
    </submittedName>
</protein>